<organism evidence="3 4">
    <name type="scientific">Diplodia seriata</name>
    <dbReference type="NCBI Taxonomy" id="420778"/>
    <lineage>
        <taxon>Eukaryota</taxon>
        <taxon>Fungi</taxon>
        <taxon>Dikarya</taxon>
        <taxon>Ascomycota</taxon>
        <taxon>Pezizomycotina</taxon>
        <taxon>Dothideomycetes</taxon>
        <taxon>Dothideomycetes incertae sedis</taxon>
        <taxon>Botryosphaeriales</taxon>
        <taxon>Botryosphaeriaceae</taxon>
        <taxon>Diplodia</taxon>
    </lineage>
</organism>
<feature type="compositionally biased region" description="Low complexity" evidence="1">
    <location>
        <begin position="545"/>
        <end position="559"/>
    </location>
</feature>
<sequence>MLPQQQPPLGLPQLPMVIDPRLPIRPPDPMTAMDSRRMLDQVHSNLEAAQQQVAVINNILAPPNVSREEVWSMPPTQFQRAAIEIERLNIYLNTMDQLLHTLVVNPTYSRNRELVSLQMDNEHMRNATRRLIRTLGDHISARRQETQSTRDALGPALASRANNATAAANNTRTGLSSQAANTNDVFLLSTPNGPHAIVYSPNGTYTTPGSSFGDALTQNLAYQRALSDVARLMGPTRASLTDRPIQPVAPQQNAAAPDAHVDVHPPAGEAARENQPQNPVQNPLLAGVQPQLQQQILQQQQEANQLPIAAFATHFWLLLRIFGMLWFFSGAGWQRTLMLSLCGLAIYVFQAGVLRERVLGNQWDRLRRYFENLVGIPHQPPPQQQRAARQGQANEANEDPAVDIGRRRRGREPSPEEVARRLLHERQQQQRTWFWEMIRGLERSLALFVASLWPGLGERMVAAREEAEAQARRDAQELEEAERRDAEAEAEAEAQTQAQTQESGAHESESTAPNEASKQESPENETSTATDSDKVDKGKGRAVDAAEASSSSSAAPEASGDNDGVATSRQRDGWSFEDLD</sequence>
<keyword evidence="2" id="KW-0812">Transmembrane</keyword>
<comment type="caution">
    <text evidence="3">The sequence shown here is derived from an EMBL/GenBank/DDBJ whole genome shotgun (WGS) entry which is preliminary data.</text>
</comment>
<dbReference type="GO" id="GO:0030968">
    <property type="term" value="P:endoplasmic reticulum unfolded protein response"/>
    <property type="evidence" value="ECO:0007669"/>
    <property type="project" value="TreeGrafter"/>
</dbReference>
<proteinExistence type="predicted"/>
<dbReference type="AlphaFoldDB" id="A0A1S8B5T0"/>
<feature type="compositionally biased region" description="Low complexity" evidence="1">
    <location>
        <begin position="384"/>
        <end position="393"/>
    </location>
</feature>
<dbReference type="PANTHER" id="PTHR12943:SF27">
    <property type="entry name" value="HOMOCYSTEINE-INDUCED ENDOPLASMIC RETICULUM PROTEIN, ISOFORM A"/>
    <property type="match status" value="1"/>
</dbReference>
<name>A0A1S8B5T0_9PEZI</name>
<feature type="compositionally biased region" description="Low complexity" evidence="1">
    <location>
        <begin position="493"/>
        <end position="502"/>
    </location>
</feature>
<evidence type="ECO:0000313" key="4">
    <source>
        <dbReference type="Proteomes" id="UP000190776"/>
    </source>
</evidence>
<evidence type="ECO:0000256" key="2">
    <source>
        <dbReference type="SAM" id="Phobius"/>
    </source>
</evidence>
<feature type="region of interest" description="Disordered" evidence="1">
    <location>
        <begin position="467"/>
        <end position="580"/>
    </location>
</feature>
<gene>
    <name evidence="3" type="ORF">BK809_0001111</name>
</gene>
<dbReference type="Proteomes" id="UP000190776">
    <property type="component" value="Unassembled WGS sequence"/>
</dbReference>
<reference evidence="3 4" key="1">
    <citation type="submission" date="2017-01" db="EMBL/GenBank/DDBJ databases">
        <title>Draft genome sequence of Diplodia seriata F98.1, a fungal species involved in grapevine trunk diseases.</title>
        <authorList>
            <person name="Robert-Siegwald G."/>
            <person name="Vallet J."/>
            <person name="Abou-Mansour E."/>
            <person name="Xu J."/>
            <person name="Rey P."/>
            <person name="Bertsch C."/>
            <person name="Rego C."/>
            <person name="Larignon P."/>
            <person name="Fontaine F."/>
            <person name="Lebrun M.-H."/>
        </authorList>
    </citation>
    <scope>NUCLEOTIDE SEQUENCE [LARGE SCALE GENOMIC DNA]</scope>
    <source>
        <strain evidence="3 4">F98.1</strain>
    </source>
</reference>
<dbReference type="EMBL" id="MSZU01000113">
    <property type="protein sequence ID" value="OMP82920.1"/>
    <property type="molecule type" value="Genomic_DNA"/>
</dbReference>
<evidence type="ECO:0000256" key="1">
    <source>
        <dbReference type="SAM" id="MobiDB-lite"/>
    </source>
</evidence>
<feature type="region of interest" description="Disordered" evidence="1">
    <location>
        <begin position="377"/>
        <end position="416"/>
    </location>
</feature>
<keyword evidence="2" id="KW-1133">Transmembrane helix</keyword>
<feature type="compositionally biased region" description="Basic and acidic residues" evidence="1">
    <location>
        <begin position="531"/>
        <end position="544"/>
    </location>
</feature>
<protein>
    <submittedName>
        <fullName evidence="3">Uncharacterized protein</fullName>
    </submittedName>
</protein>
<feature type="transmembrane region" description="Helical" evidence="2">
    <location>
        <begin position="308"/>
        <end position="329"/>
    </location>
</feature>
<feature type="compositionally biased region" description="Pro residues" evidence="1">
    <location>
        <begin position="1"/>
        <end position="10"/>
    </location>
</feature>
<dbReference type="InterPro" id="IPR039751">
    <property type="entry name" value="HERPUD1/2"/>
</dbReference>
<dbReference type="PANTHER" id="PTHR12943">
    <property type="entry name" value="HOMOCYSTEINE-RESPONSIVE ENDOPLASMIC RETICULUM-RESIDENT UNIQUITIN-LIKE DOMAIN HERPUD PROTEIN FAMILY MEMBER"/>
    <property type="match status" value="1"/>
</dbReference>
<dbReference type="OrthoDB" id="21589at2759"/>
<accession>A0A1S8B5T0</accession>
<evidence type="ECO:0000313" key="3">
    <source>
        <dbReference type="EMBL" id="OMP82920.1"/>
    </source>
</evidence>
<feature type="region of interest" description="Disordered" evidence="1">
    <location>
        <begin position="1"/>
        <end position="22"/>
    </location>
</feature>
<feature type="compositionally biased region" description="Low complexity" evidence="1">
    <location>
        <begin position="11"/>
        <end position="21"/>
    </location>
</feature>
<feature type="transmembrane region" description="Helical" evidence="2">
    <location>
        <begin position="336"/>
        <end position="354"/>
    </location>
</feature>
<dbReference type="STRING" id="420778.A0A1S8B5T0"/>
<keyword evidence="2" id="KW-0472">Membrane</keyword>
<feature type="compositionally biased region" description="Basic and acidic residues" evidence="1">
    <location>
        <begin position="467"/>
        <end position="487"/>
    </location>
</feature>